<evidence type="ECO:0000313" key="1">
    <source>
        <dbReference type="EMBL" id="ESU40713.1"/>
    </source>
</evidence>
<reference evidence="2" key="1">
    <citation type="submission" date="2012-02" db="EMBL/GenBank/DDBJ databases">
        <title>Genome sequencing of Giardia lamblia Genotypes A2 and B isolates (DH and GS) and comparative analysis with the genomes of Genotypes A1 and E (WB and Pig).</title>
        <authorList>
            <person name="Adam R."/>
            <person name="Dahlstrom E."/>
            <person name="Martens C."/>
            <person name="Bruno D."/>
            <person name="Barbian K."/>
            <person name="Porcella S.F."/>
            <person name="Nash T."/>
        </authorList>
    </citation>
    <scope>NUCLEOTIDE SEQUENCE</scope>
    <source>
        <strain evidence="2">GS</strain>
    </source>
</reference>
<sequence>VGALAAVCKNNNNNCVAGQCDTVAGTEICMQCNQGKVPVNGLCVDKANAQSKCTDSAGTGVSDQTCEKCAGDSFMFKGGCYDTTTEPGKSMCETVGVGKCTVAKPGYFVPLEQDAAYQSVIPCGDDSVVTVKGDKKYKGVLHCTQCQAPSANAGGEAVSAVCNTCENGFFVQTTGNTKTCEACDGTCKTCSGTGTNKCTACTAETHFLASTTTEGPCVSCGTVQSAWSGVANCAKCTKPADQNTPAVCTKCAESYYLKTADDRTTTSCVTDCGEGFFPTTDSNNKKVCVSCSATDNGGIADCSTCTPIESPTTTVLVTCSACSQGKVSPGGSSCLTDCPENSTANESACICNSGFAASGDSCVASSSVNLSTGAIAGISVTKPLSTLRC</sequence>
<comment type="caution">
    <text evidence="1">The sequence shown here is derived from an EMBL/GenBank/DDBJ whole genome shotgun (WGS) entry which is preliminary data.</text>
</comment>
<dbReference type="VEuPathDB" id="GiardiaDB:DHA2_152342"/>
<dbReference type="Pfam" id="PF03302">
    <property type="entry name" value="VSP"/>
    <property type="match status" value="1"/>
</dbReference>
<evidence type="ECO:0000313" key="2">
    <source>
        <dbReference type="Proteomes" id="UP000018040"/>
    </source>
</evidence>
<dbReference type="SUPFAM" id="SSF57184">
    <property type="entry name" value="Growth factor receptor domain"/>
    <property type="match status" value="1"/>
</dbReference>
<dbReference type="InterPro" id="IPR005127">
    <property type="entry name" value="Giardia_VSP"/>
</dbReference>
<dbReference type="AlphaFoldDB" id="V6TP27"/>
<dbReference type="VEuPathDB" id="GiardiaDB:GL50803_0015158"/>
<organism evidence="1 2">
    <name type="scientific">Giardia intestinalis</name>
    <name type="common">Giardia lamblia</name>
    <dbReference type="NCBI Taxonomy" id="5741"/>
    <lineage>
        <taxon>Eukaryota</taxon>
        <taxon>Metamonada</taxon>
        <taxon>Diplomonadida</taxon>
        <taxon>Hexamitidae</taxon>
        <taxon>Giardiinae</taxon>
        <taxon>Giardia</taxon>
    </lineage>
</organism>
<dbReference type="Gene3D" id="2.10.220.10">
    <property type="entry name" value="Hormone Receptor, Insulin-like Growth Factor Receptor 1, Chain A, domain 2"/>
    <property type="match status" value="2"/>
</dbReference>
<name>V6TP27_GIAIN</name>
<feature type="non-terminal residue" evidence="1">
    <location>
        <position position="1"/>
    </location>
</feature>
<dbReference type="EMBL" id="AHHH01000182">
    <property type="protein sequence ID" value="ESU40713.1"/>
    <property type="molecule type" value="Genomic_DNA"/>
</dbReference>
<dbReference type="OrthoDB" id="536948at2759"/>
<dbReference type="Proteomes" id="UP000018040">
    <property type="component" value="Unassembled WGS sequence"/>
</dbReference>
<gene>
    <name evidence="1" type="ORF">GSB_154791</name>
</gene>
<proteinExistence type="predicted"/>
<reference evidence="1 2" key="2">
    <citation type="journal article" date="2013" name="Genome Biol. Evol.">
        <title>Genome sequencing of Giardia lamblia genotypes A2 and B isolates (DH and GS) and comparative analysis with the genomes of genotypes A1 and E (WB and Pig).</title>
        <authorList>
            <person name="Adam R.D."/>
            <person name="Dahlstrom E.W."/>
            <person name="Martens C.A."/>
            <person name="Bruno D.P."/>
            <person name="Barbian K.D."/>
            <person name="Ricklefs S.M."/>
            <person name="Hernandez M.M."/>
            <person name="Narla N.P."/>
            <person name="Patel R.B."/>
            <person name="Porcella S.F."/>
            <person name="Nash T.E."/>
        </authorList>
    </citation>
    <scope>NUCLEOTIDE SEQUENCE [LARGE SCALE GENOMIC DNA]</scope>
    <source>
        <strain evidence="1 2">GS</strain>
    </source>
</reference>
<dbReference type="InterPro" id="IPR052798">
    <property type="entry name" value="Giardia_VSA"/>
</dbReference>
<protein>
    <submittedName>
        <fullName evidence="1">Variant-specific surface protein</fullName>
    </submittedName>
</protein>
<dbReference type="SMART" id="SM00261">
    <property type="entry name" value="FU"/>
    <property type="match status" value="3"/>
</dbReference>
<dbReference type="InterPro" id="IPR006212">
    <property type="entry name" value="Furin_repeat"/>
</dbReference>
<dbReference type="PANTHER" id="PTHR23275">
    <property type="entry name" value="CABRIOLET.-RELATED"/>
    <property type="match status" value="1"/>
</dbReference>
<dbReference type="PANTHER" id="PTHR23275:SF100">
    <property type="entry name" value="EGF-LIKE DOMAIN-CONTAINING PROTEIN"/>
    <property type="match status" value="1"/>
</dbReference>
<dbReference type="InterPro" id="IPR009030">
    <property type="entry name" value="Growth_fac_rcpt_cys_sf"/>
</dbReference>
<accession>V6TP27</accession>